<organism evidence="1">
    <name type="scientific">uncultured Desulfovibrio sp</name>
    <dbReference type="NCBI Taxonomy" id="167968"/>
    <lineage>
        <taxon>Bacteria</taxon>
        <taxon>Pseudomonadati</taxon>
        <taxon>Thermodesulfobacteriota</taxon>
        <taxon>Desulfovibrionia</taxon>
        <taxon>Desulfovibrionales</taxon>
        <taxon>Desulfovibrionaceae</taxon>
        <taxon>Desulfovibrio</taxon>
        <taxon>environmental samples</taxon>
    </lineage>
</organism>
<evidence type="ECO:0000313" key="1">
    <source>
        <dbReference type="EMBL" id="SCM74755.1"/>
    </source>
</evidence>
<reference evidence="1" key="1">
    <citation type="submission" date="2016-08" db="EMBL/GenBank/DDBJ databases">
        <authorList>
            <person name="Seilhamer J.J."/>
        </authorList>
    </citation>
    <scope>NUCLEOTIDE SEQUENCE</scope>
    <source>
        <strain evidence="1">86-1</strain>
    </source>
</reference>
<gene>
    <name evidence="1" type="ORF">KL86DES1_22134</name>
</gene>
<proteinExistence type="predicted"/>
<dbReference type="EMBL" id="FMJC01000002">
    <property type="protein sequence ID" value="SCM74755.1"/>
    <property type="molecule type" value="Genomic_DNA"/>
</dbReference>
<sequence>MQPRKLYIGISKLSTNYHMAEGPTADMAEVLMSRHIGVASIGAISL</sequence>
<accession>A0A212LB44</accession>
<name>A0A212LB44_9BACT</name>
<protein>
    <submittedName>
        <fullName evidence="1">Uncharacterized protein</fullName>
    </submittedName>
</protein>
<dbReference type="AlphaFoldDB" id="A0A212LB44"/>